<dbReference type="InterPro" id="IPR012910">
    <property type="entry name" value="Plug_dom"/>
</dbReference>
<dbReference type="SUPFAM" id="SSF49464">
    <property type="entry name" value="Carboxypeptidase regulatory domain-like"/>
    <property type="match status" value="1"/>
</dbReference>
<sequence>MRKLLLSALMVSPVLMQQAAAQNRSISGRVTDTATGQGLPGVTVLVKGTTVGASTNADGSYTLSVPATATTLTFSFIGYGSVDRPIGDGSAVNVALASSTRNLDEVVVTGLATNIKRANLANAITTISAKDLTGSTRPVSVDAALSGKIVGANIAQTSGAPGGGMSVQLRGISTINGSSQPLYVIDGVYAINAEVGNGAGSAAFSGAAAGTGRTSQDNGINRLADLNPNDIESIEVLKGPSAAAIYGTRANAGVIVIRTKRGAAGKTRISFNQDLGFAEAWRLLGKEDWTDAKLEKFYAGARLADEKAKLAAATSSGKIYDYEKEIYGNTAFLRNTGLSVSGGNERTRFYVAGSTAKEDGIVKRTGFERHSVRANIDQKIGQRIDIGLSGNYINSSNRRGYTGNDNNGISLGYNLAYTPSYAQLFPNEAGQYPDSDYTGDNPLAVVGRAINEETTNRFVQTANFTLRLIDNETSSLRFAAQGGVDYSASEALLALPGDMQSQRARPLPGVARVSKNNFFNTNLQGFLIYDWKLGEAVSLTSQVGTVRLSQRQNLSFNQGQNLSPGAPYTPNRGTVTTQETVLTNEADVGFVAQQEANFRDQIIATAGIRFDKSNRNGDPGKYYSFPKASLAVNLAKFGFWTVEPVNLVKLRVAYGATGGPAFFGALYSPLAATSTGGRAGLLPSTLLGNPDIKPERATELEAGIDLGFLENRIGLEATVYNKEVFDLVNTYSLAPATGLTSIRAYNIGDLRNRGLELALNLNPVRKAFLNWNSSTQFWLNRTEVTKLYETPLRVAPFNTGSGFGATFGRNVFVVGESPSRWYGTPNDPNSPNFSGLTRYEDAQPTFQMSFLNSFTIAKNFELSFLFHWKKDGYNSNLSELLKDEGGTSKDWSENSGLFDADGNPVTKGEARQGFSTEGLSARQFIQNSGYVRLREASLYYSLPTALRTSLFKEYVSNIRIGVSGNNLITWTDYVGYDPEVSNFGATSNFAQVDVAGYPSTRRVFFHLGIDF</sequence>
<evidence type="ECO:0000256" key="10">
    <source>
        <dbReference type="PROSITE-ProRule" id="PRU01360"/>
    </source>
</evidence>
<dbReference type="Pfam" id="PF00593">
    <property type="entry name" value="TonB_dep_Rec_b-barrel"/>
    <property type="match status" value="1"/>
</dbReference>
<organism evidence="15 16">
    <name type="scientific">Hymenobacter yonginensis</name>
    <dbReference type="NCBI Taxonomy" id="748197"/>
    <lineage>
        <taxon>Bacteria</taxon>
        <taxon>Pseudomonadati</taxon>
        <taxon>Bacteroidota</taxon>
        <taxon>Cytophagia</taxon>
        <taxon>Cytophagales</taxon>
        <taxon>Hymenobacteraceae</taxon>
        <taxon>Hymenobacter</taxon>
    </lineage>
</organism>
<dbReference type="NCBIfam" id="TIGR04057">
    <property type="entry name" value="SusC_RagA_signa"/>
    <property type="match status" value="1"/>
</dbReference>
<dbReference type="InterPro" id="IPR036942">
    <property type="entry name" value="Beta-barrel_TonB_sf"/>
</dbReference>
<protein>
    <submittedName>
        <fullName evidence="15">SusC/RagA family TonB-linked outer membrane protein</fullName>
    </submittedName>
</protein>
<reference evidence="15 16" key="1">
    <citation type="journal article" date="2011" name="Int. J. Syst. Evol. Microbiol.">
        <title>Hymenobacter yonginensis sp. nov., isolated from a mesotrophic artificial lake.</title>
        <authorList>
            <person name="Joung Y."/>
            <person name="Cho S.H."/>
            <person name="Kim H."/>
            <person name="Kim S.B."/>
            <person name="Joh K."/>
        </authorList>
    </citation>
    <scope>NUCLEOTIDE SEQUENCE [LARGE SCALE GENOMIC DNA]</scope>
    <source>
        <strain evidence="15 16">KCTC 22745</strain>
    </source>
</reference>
<dbReference type="NCBIfam" id="TIGR04056">
    <property type="entry name" value="OMP_RagA_SusC"/>
    <property type="match status" value="1"/>
</dbReference>
<accession>A0ABY7PIH3</accession>
<evidence type="ECO:0000256" key="1">
    <source>
        <dbReference type="ARBA" id="ARBA00004571"/>
    </source>
</evidence>
<feature type="chain" id="PRO_5046998413" evidence="12">
    <location>
        <begin position="22"/>
        <end position="1011"/>
    </location>
</feature>
<comment type="similarity">
    <text evidence="10 11">Belongs to the TonB-dependent receptor family.</text>
</comment>
<evidence type="ECO:0000259" key="14">
    <source>
        <dbReference type="Pfam" id="PF07715"/>
    </source>
</evidence>
<evidence type="ECO:0000256" key="6">
    <source>
        <dbReference type="ARBA" id="ARBA00023077"/>
    </source>
</evidence>
<evidence type="ECO:0000256" key="2">
    <source>
        <dbReference type="ARBA" id="ARBA00022448"/>
    </source>
</evidence>
<evidence type="ECO:0000313" key="15">
    <source>
        <dbReference type="EMBL" id="WBO83148.1"/>
    </source>
</evidence>
<keyword evidence="2 10" id="KW-0813">Transport</keyword>
<evidence type="ECO:0000313" key="16">
    <source>
        <dbReference type="Proteomes" id="UP001211872"/>
    </source>
</evidence>
<dbReference type="InterPro" id="IPR000531">
    <property type="entry name" value="Beta-barrel_TonB"/>
</dbReference>
<dbReference type="Proteomes" id="UP001211872">
    <property type="component" value="Chromosome"/>
</dbReference>
<dbReference type="PROSITE" id="PS52016">
    <property type="entry name" value="TONB_DEPENDENT_REC_3"/>
    <property type="match status" value="1"/>
</dbReference>
<dbReference type="InterPro" id="IPR037066">
    <property type="entry name" value="Plug_dom_sf"/>
</dbReference>
<dbReference type="EMBL" id="CP115396">
    <property type="protein sequence ID" value="WBO83148.1"/>
    <property type="molecule type" value="Genomic_DNA"/>
</dbReference>
<evidence type="ECO:0000256" key="3">
    <source>
        <dbReference type="ARBA" id="ARBA00022452"/>
    </source>
</evidence>
<feature type="signal peptide" evidence="12">
    <location>
        <begin position="1"/>
        <end position="21"/>
    </location>
</feature>
<dbReference type="Pfam" id="PF13715">
    <property type="entry name" value="CarbopepD_reg_2"/>
    <property type="match status" value="1"/>
</dbReference>
<name>A0ABY7PIH3_9BACT</name>
<dbReference type="Gene3D" id="2.170.130.10">
    <property type="entry name" value="TonB-dependent receptor, plug domain"/>
    <property type="match status" value="1"/>
</dbReference>
<dbReference type="Gene3D" id="2.60.40.1120">
    <property type="entry name" value="Carboxypeptidase-like, regulatory domain"/>
    <property type="match status" value="1"/>
</dbReference>
<keyword evidence="3 10" id="KW-1134">Transmembrane beta strand</keyword>
<keyword evidence="9 10" id="KW-0998">Cell outer membrane</keyword>
<dbReference type="InterPro" id="IPR008969">
    <property type="entry name" value="CarboxyPept-like_regulatory"/>
</dbReference>
<keyword evidence="5 12" id="KW-0732">Signal</keyword>
<feature type="domain" description="TonB-dependent receptor plug" evidence="14">
    <location>
        <begin position="119"/>
        <end position="254"/>
    </location>
</feature>
<evidence type="ECO:0000256" key="9">
    <source>
        <dbReference type="ARBA" id="ARBA00023237"/>
    </source>
</evidence>
<comment type="subcellular location">
    <subcellularLocation>
        <location evidence="1 10">Cell outer membrane</location>
        <topology evidence="1 10">Multi-pass membrane protein</topology>
    </subcellularLocation>
</comment>
<keyword evidence="4 10" id="KW-0812">Transmembrane</keyword>
<dbReference type="Pfam" id="PF07715">
    <property type="entry name" value="Plug"/>
    <property type="match status" value="1"/>
</dbReference>
<evidence type="ECO:0000256" key="12">
    <source>
        <dbReference type="SAM" id="SignalP"/>
    </source>
</evidence>
<evidence type="ECO:0000256" key="7">
    <source>
        <dbReference type="ARBA" id="ARBA00023136"/>
    </source>
</evidence>
<dbReference type="PANTHER" id="PTHR30069">
    <property type="entry name" value="TONB-DEPENDENT OUTER MEMBRANE RECEPTOR"/>
    <property type="match status" value="1"/>
</dbReference>
<dbReference type="InterPro" id="IPR039426">
    <property type="entry name" value="TonB-dep_rcpt-like"/>
</dbReference>
<keyword evidence="8" id="KW-0675">Receptor</keyword>
<gene>
    <name evidence="15" type="ORF">O9Z63_12245</name>
</gene>
<dbReference type="PANTHER" id="PTHR30069:SF29">
    <property type="entry name" value="HEMOGLOBIN AND HEMOGLOBIN-HAPTOGLOBIN-BINDING PROTEIN 1-RELATED"/>
    <property type="match status" value="1"/>
</dbReference>
<evidence type="ECO:0000259" key="13">
    <source>
        <dbReference type="Pfam" id="PF00593"/>
    </source>
</evidence>
<proteinExistence type="inferred from homology"/>
<keyword evidence="16" id="KW-1185">Reference proteome</keyword>
<keyword evidence="7 10" id="KW-0472">Membrane</keyword>
<evidence type="ECO:0000256" key="8">
    <source>
        <dbReference type="ARBA" id="ARBA00023170"/>
    </source>
</evidence>
<dbReference type="SUPFAM" id="SSF56935">
    <property type="entry name" value="Porins"/>
    <property type="match status" value="1"/>
</dbReference>
<evidence type="ECO:0000256" key="5">
    <source>
        <dbReference type="ARBA" id="ARBA00022729"/>
    </source>
</evidence>
<dbReference type="RefSeq" id="WP_270125511.1">
    <property type="nucleotide sequence ID" value="NZ_CP115396.1"/>
</dbReference>
<evidence type="ECO:0000256" key="4">
    <source>
        <dbReference type="ARBA" id="ARBA00022692"/>
    </source>
</evidence>
<dbReference type="InterPro" id="IPR023996">
    <property type="entry name" value="TonB-dep_OMP_SusC/RagA"/>
</dbReference>
<evidence type="ECO:0000256" key="11">
    <source>
        <dbReference type="RuleBase" id="RU003357"/>
    </source>
</evidence>
<feature type="domain" description="TonB-dependent receptor-like beta-barrel" evidence="13">
    <location>
        <begin position="396"/>
        <end position="856"/>
    </location>
</feature>
<dbReference type="Gene3D" id="2.40.170.20">
    <property type="entry name" value="TonB-dependent receptor, beta-barrel domain"/>
    <property type="match status" value="1"/>
</dbReference>
<dbReference type="InterPro" id="IPR023997">
    <property type="entry name" value="TonB-dep_OMP_SusC/RagA_CS"/>
</dbReference>
<keyword evidence="6 11" id="KW-0798">TonB box</keyword>